<name>A0A5B0QXI5_PUCGR</name>
<reference evidence="8 9" key="1">
    <citation type="submission" date="2019-05" db="EMBL/GenBank/DDBJ databases">
        <title>Emergence of the Ug99 lineage of the wheat stem rust pathogen through somatic hybridization.</title>
        <authorList>
            <person name="Li F."/>
            <person name="Upadhyaya N.M."/>
            <person name="Sperschneider J."/>
            <person name="Matny O."/>
            <person name="Nguyen-Phuc H."/>
            <person name="Mago R."/>
            <person name="Raley C."/>
            <person name="Miller M.E."/>
            <person name="Silverstein K.A.T."/>
            <person name="Henningsen E."/>
            <person name="Hirsch C.D."/>
            <person name="Visser B."/>
            <person name="Pretorius Z.A."/>
            <person name="Steffenson B.J."/>
            <person name="Schwessinger B."/>
            <person name="Dodds P.N."/>
            <person name="Figueroa M."/>
        </authorList>
    </citation>
    <scope>NUCLEOTIDE SEQUENCE [LARGE SCALE GENOMIC DNA]</scope>
    <source>
        <strain evidence="8">21-0</strain>
    </source>
</reference>
<feature type="compositionally biased region" description="Pro residues" evidence="5">
    <location>
        <begin position="100"/>
        <end position="118"/>
    </location>
</feature>
<proteinExistence type="predicted"/>
<gene>
    <name evidence="8" type="ORF">PGT21_029815</name>
</gene>
<feature type="compositionally biased region" description="Pro residues" evidence="5">
    <location>
        <begin position="181"/>
        <end position="211"/>
    </location>
</feature>
<keyword evidence="3 6" id="KW-0732">Signal</keyword>
<evidence type="ECO:0000256" key="2">
    <source>
        <dbReference type="ARBA" id="ARBA00022525"/>
    </source>
</evidence>
<dbReference type="GO" id="GO:0005576">
    <property type="term" value="C:extracellular region"/>
    <property type="evidence" value="ECO:0007669"/>
    <property type="project" value="UniProtKB-SubCell"/>
</dbReference>
<comment type="subcellular location">
    <subcellularLocation>
        <location evidence="1">Secreted</location>
    </subcellularLocation>
</comment>
<keyword evidence="4" id="KW-1015">Disulfide bond</keyword>
<sequence>MSFKILRVSVSILAAAMFLHVDQASAWSLGIGRLPSCVYICLDQSVSLQSSCQDLKCICKQPNLMATNEACFRKECDLNSLSKALKLPATCQESFGITPPRDPPAESPSSPSSPPNPSPATGYTVYPYTAVPPTTANQRPSVPYYAYYPYPQVVAPLNGSVVPQPPSGTPITPVGSSSPAAGPPPQISTPPTPASPPPPPPQASTPAPHAPTPIAGVVNGTTNSTGARPPAGKFTSPLFPPHSNSSASPGAGDAAYASAQSLFNNQTNSPLFLLLLLSSLYSSLCL</sequence>
<dbReference type="Pfam" id="PF05730">
    <property type="entry name" value="CFEM"/>
    <property type="match status" value="1"/>
</dbReference>
<evidence type="ECO:0000259" key="7">
    <source>
        <dbReference type="Pfam" id="PF05730"/>
    </source>
</evidence>
<accession>A0A5B0QXI5</accession>
<feature type="signal peptide" evidence="6">
    <location>
        <begin position="1"/>
        <end position="26"/>
    </location>
</feature>
<keyword evidence="2" id="KW-0964">Secreted</keyword>
<evidence type="ECO:0000256" key="6">
    <source>
        <dbReference type="SAM" id="SignalP"/>
    </source>
</evidence>
<evidence type="ECO:0000256" key="3">
    <source>
        <dbReference type="ARBA" id="ARBA00022729"/>
    </source>
</evidence>
<evidence type="ECO:0000256" key="5">
    <source>
        <dbReference type="SAM" id="MobiDB-lite"/>
    </source>
</evidence>
<protein>
    <recommendedName>
        <fullName evidence="7">CFEM domain-containing protein</fullName>
    </recommendedName>
</protein>
<dbReference type="AlphaFoldDB" id="A0A5B0QXI5"/>
<comment type="caution">
    <text evidence="8">The sequence shown here is derived from an EMBL/GenBank/DDBJ whole genome shotgun (WGS) entry which is preliminary data.</text>
</comment>
<dbReference type="EMBL" id="VSWC01000002">
    <property type="protein sequence ID" value="KAA1118021.1"/>
    <property type="molecule type" value="Genomic_DNA"/>
</dbReference>
<dbReference type="Proteomes" id="UP000324748">
    <property type="component" value="Unassembled WGS sequence"/>
</dbReference>
<feature type="region of interest" description="Disordered" evidence="5">
    <location>
        <begin position="164"/>
        <end position="253"/>
    </location>
</feature>
<keyword evidence="9" id="KW-1185">Reference proteome</keyword>
<evidence type="ECO:0000313" key="9">
    <source>
        <dbReference type="Proteomes" id="UP000324748"/>
    </source>
</evidence>
<organism evidence="8 9">
    <name type="scientific">Puccinia graminis f. sp. tritici</name>
    <dbReference type="NCBI Taxonomy" id="56615"/>
    <lineage>
        <taxon>Eukaryota</taxon>
        <taxon>Fungi</taxon>
        <taxon>Dikarya</taxon>
        <taxon>Basidiomycota</taxon>
        <taxon>Pucciniomycotina</taxon>
        <taxon>Pucciniomycetes</taxon>
        <taxon>Pucciniales</taxon>
        <taxon>Pucciniaceae</taxon>
        <taxon>Puccinia</taxon>
    </lineage>
</organism>
<dbReference type="InterPro" id="IPR008427">
    <property type="entry name" value="Extracellular_membr_CFEM_dom"/>
</dbReference>
<evidence type="ECO:0000313" key="8">
    <source>
        <dbReference type="EMBL" id="KAA1118021.1"/>
    </source>
</evidence>
<feature type="chain" id="PRO_5022966886" description="CFEM domain-containing protein" evidence="6">
    <location>
        <begin position="27"/>
        <end position="286"/>
    </location>
</feature>
<dbReference type="OrthoDB" id="2507580at2759"/>
<evidence type="ECO:0000256" key="1">
    <source>
        <dbReference type="ARBA" id="ARBA00004613"/>
    </source>
</evidence>
<feature type="region of interest" description="Disordered" evidence="5">
    <location>
        <begin position="95"/>
        <end position="121"/>
    </location>
</feature>
<feature type="domain" description="CFEM" evidence="7">
    <location>
        <begin position="32"/>
        <end position="86"/>
    </location>
</feature>
<evidence type="ECO:0000256" key="4">
    <source>
        <dbReference type="ARBA" id="ARBA00023157"/>
    </source>
</evidence>